<comment type="caution">
    <text evidence="3">The sequence shown here is derived from an EMBL/GenBank/DDBJ whole genome shotgun (WGS) entry which is preliminary data.</text>
</comment>
<protein>
    <recommendedName>
        <fullName evidence="2">HTH cro/C1-type domain-containing protein</fullName>
    </recommendedName>
</protein>
<dbReference type="Proteomes" id="UP001320843">
    <property type="component" value="Unassembled WGS sequence"/>
</dbReference>
<dbReference type="RefSeq" id="WP_148827738.1">
    <property type="nucleotide sequence ID" value="NZ_CP099530.1"/>
</dbReference>
<accession>A0ABT3E0Y3</accession>
<dbReference type="SUPFAM" id="SSF47413">
    <property type="entry name" value="lambda repressor-like DNA-binding domains"/>
    <property type="match status" value="1"/>
</dbReference>
<evidence type="ECO:0000313" key="4">
    <source>
        <dbReference type="Proteomes" id="UP001320843"/>
    </source>
</evidence>
<dbReference type="InterPro" id="IPR010982">
    <property type="entry name" value="Lambda_DNA-bd_dom_sf"/>
</dbReference>
<dbReference type="Pfam" id="PF13560">
    <property type="entry name" value="HTH_31"/>
    <property type="match status" value="1"/>
</dbReference>
<organism evidence="3 4">
    <name type="scientific">Xanthomonas sacchari</name>
    <dbReference type="NCBI Taxonomy" id="56458"/>
    <lineage>
        <taxon>Bacteria</taxon>
        <taxon>Pseudomonadati</taxon>
        <taxon>Pseudomonadota</taxon>
        <taxon>Gammaproteobacteria</taxon>
        <taxon>Lysobacterales</taxon>
        <taxon>Lysobacteraceae</taxon>
        <taxon>Xanthomonas</taxon>
    </lineage>
</organism>
<feature type="domain" description="HTH cro/C1-type" evidence="2">
    <location>
        <begin position="15"/>
        <end position="70"/>
    </location>
</feature>
<name>A0ABT3E0Y3_9XANT</name>
<keyword evidence="4" id="KW-1185">Reference proteome</keyword>
<dbReference type="PROSITE" id="PS50943">
    <property type="entry name" value="HTH_CROC1"/>
    <property type="match status" value="1"/>
</dbReference>
<dbReference type="EMBL" id="JANFWR010000029">
    <property type="protein sequence ID" value="MCW0400885.1"/>
    <property type="molecule type" value="Genomic_DNA"/>
</dbReference>
<dbReference type="InterPro" id="IPR050807">
    <property type="entry name" value="TransReg_Diox_bact_type"/>
</dbReference>
<gene>
    <name evidence="3" type="ORF">NB700_003441</name>
</gene>
<dbReference type="InterPro" id="IPR001387">
    <property type="entry name" value="Cro/C1-type_HTH"/>
</dbReference>
<dbReference type="SMART" id="SM00530">
    <property type="entry name" value="HTH_XRE"/>
    <property type="match status" value="1"/>
</dbReference>
<reference evidence="3 4" key="1">
    <citation type="submission" date="2022-06" db="EMBL/GenBank/DDBJ databases">
        <title>Dynamics of rice microbiomes reveals core vertical transmitted seed endophytes.</title>
        <authorList>
            <person name="Liao K."/>
            <person name="Zhang X."/>
        </authorList>
    </citation>
    <scope>NUCLEOTIDE SEQUENCE [LARGE SCALE GENOMIC DNA]</scope>
    <source>
        <strain evidence="3 4">YT10-10-1</strain>
    </source>
</reference>
<evidence type="ECO:0000256" key="1">
    <source>
        <dbReference type="ARBA" id="ARBA00023125"/>
    </source>
</evidence>
<evidence type="ECO:0000259" key="2">
    <source>
        <dbReference type="PROSITE" id="PS50943"/>
    </source>
</evidence>
<dbReference type="PANTHER" id="PTHR46797:SF1">
    <property type="entry name" value="METHYLPHOSPHONATE SYNTHASE"/>
    <property type="match status" value="1"/>
</dbReference>
<dbReference type="CDD" id="cd00093">
    <property type="entry name" value="HTH_XRE"/>
    <property type="match status" value="1"/>
</dbReference>
<proteinExistence type="predicted"/>
<keyword evidence="1" id="KW-0238">DNA-binding</keyword>
<dbReference type="Gene3D" id="1.10.260.40">
    <property type="entry name" value="lambda repressor-like DNA-binding domains"/>
    <property type="match status" value="1"/>
</dbReference>
<dbReference type="PANTHER" id="PTHR46797">
    <property type="entry name" value="HTH-TYPE TRANSCRIPTIONAL REGULATOR"/>
    <property type="match status" value="1"/>
</dbReference>
<evidence type="ECO:0000313" key="3">
    <source>
        <dbReference type="EMBL" id="MCW0400885.1"/>
    </source>
</evidence>
<sequence>MPRAQRQIRGLGERLRAARMRRQMTQAELAERVGVSVPTVGKLERGDPATSLATVLRVLTALGLDKDIELLARDDDVGRQLQDSQLRRPGARRGSAP</sequence>